<dbReference type="InterPro" id="IPR007345">
    <property type="entry name" value="Polysacch_pyruvyl_Trfase"/>
</dbReference>
<dbReference type="Proteomes" id="UP000218418">
    <property type="component" value="Chromosome"/>
</dbReference>
<dbReference type="EMBL" id="AP018227">
    <property type="protein sequence ID" value="BAY87312.1"/>
    <property type="molecule type" value="Genomic_DNA"/>
</dbReference>
<organism evidence="2 3">
    <name type="scientific">Calothrix parasitica NIES-267</name>
    <dbReference type="NCBI Taxonomy" id="1973488"/>
    <lineage>
        <taxon>Bacteria</taxon>
        <taxon>Bacillati</taxon>
        <taxon>Cyanobacteriota</taxon>
        <taxon>Cyanophyceae</taxon>
        <taxon>Nostocales</taxon>
        <taxon>Calotrichaceae</taxon>
        <taxon>Calothrix</taxon>
    </lineage>
</organism>
<gene>
    <name evidence="2" type="ORF">NIES267_68340</name>
</gene>
<dbReference type="PANTHER" id="PTHR36836:SF1">
    <property type="entry name" value="COLANIC ACID BIOSYNTHESIS PROTEIN WCAK"/>
    <property type="match status" value="1"/>
</dbReference>
<evidence type="ECO:0000259" key="1">
    <source>
        <dbReference type="Pfam" id="PF04230"/>
    </source>
</evidence>
<sequence>MLHILWMKIDNWGEKLLTYFLIPKKMNIAIWGSYNYGNYGDDIMAIQFAKYLKSLKVEPVVYRLDKRLAERYEIQTTESLNELLSNAEFCIIGGGGFLVENFPAPFEEDFRQLYRASIEKKCPVYPISIGGEGLGENASLSYWRREFFEGDMCQSCSVRLESDKALFENFGKQVFYYPDVLLSVSEFWQIPRQNKQNHNQIHNQKKIINIGINIPNTLQCKLLAFQLGIIASIRRDIIFHFIKTYLPSSPINSELRPKQLSSNIKYHVYSDPQSTLEFLATLDLVVSYKLHLGLTALALGVPFYSLGGSAKATAFLSSIGADFAVWTPVDKRFKVAAFLSNPENILQAKNKFNSTIIDKLTVNSRGHLEFLNQLVKNASSSFS</sequence>
<proteinExistence type="predicted"/>
<protein>
    <recommendedName>
        <fullName evidence="1">Polysaccharide pyruvyl transferase domain-containing protein</fullName>
    </recommendedName>
</protein>
<accession>A0A1Z4M1F5</accession>
<evidence type="ECO:0000313" key="2">
    <source>
        <dbReference type="EMBL" id="BAY87312.1"/>
    </source>
</evidence>
<evidence type="ECO:0000313" key="3">
    <source>
        <dbReference type="Proteomes" id="UP000218418"/>
    </source>
</evidence>
<dbReference type="Pfam" id="PF04230">
    <property type="entry name" value="PS_pyruv_trans"/>
    <property type="match status" value="1"/>
</dbReference>
<reference evidence="2 3" key="1">
    <citation type="submission" date="2017-06" db="EMBL/GenBank/DDBJ databases">
        <title>Genome sequencing of cyanobaciteial culture collection at National Institute for Environmental Studies (NIES).</title>
        <authorList>
            <person name="Hirose Y."/>
            <person name="Shimura Y."/>
            <person name="Fujisawa T."/>
            <person name="Nakamura Y."/>
            <person name="Kawachi M."/>
        </authorList>
    </citation>
    <scope>NUCLEOTIDE SEQUENCE [LARGE SCALE GENOMIC DNA]</scope>
    <source>
        <strain evidence="2 3">NIES-267</strain>
    </source>
</reference>
<name>A0A1Z4M1F5_9CYAN</name>
<keyword evidence="3" id="KW-1185">Reference proteome</keyword>
<feature type="domain" description="Polysaccharide pyruvyl transferase" evidence="1">
    <location>
        <begin position="38"/>
        <end position="307"/>
    </location>
</feature>
<dbReference type="AlphaFoldDB" id="A0A1Z4M1F5"/>
<dbReference type="PANTHER" id="PTHR36836">
    <property type="entry name" value="COLANIC ACID BIOSYNTHESIS PROTEIN WCAK"/>
    <property type="match status" value="1"/>
</dbReference>